<keyword evidence="2" id="KW-1185">Reference proteome</keyword>
<sequence length="103" mass="11489">MTLDTAGVTGRVLDHIFSDHIVDEQVADRIHVIVYRIPEDDEMLVEGGSAHDVVLREAEDEDGHRKVVESWGSFGSAEKACVHALDLAETHDVVVWDDIVELR</sequence>
<name>A0A2A5QS48_9EURY</name>
<dbReference type="RefSeq" id="WP_097378613.1">
    <property type="nucleotide sequence ID" value="NZ_NXNI01000001.1"/>
</dbReference>
<evidence type="ECO:0000313" key="2">
    <source>
        <dbReference type="Proteomes" id="UP000219689"/>
    </source>
</evidence>
<comment type="caution">
    <text evidence="1">The sequence shown here is derived from an EMBL/GenBank/DDBJ whole genome shotgun (WGS) entry which is preliminary data.</text>
</comment>
<accession>A0A2A5QS48</accession>
<proteinExistence type="predicted"/>
<dbReference type="OrthoDB" id="379438at2157"/>
<protein>
    <submittedName>
        <fullName evidence="1">Uncharacterized protein</fullName>
    </submittedName>
</protein>
<evidence type="ECO:0000313" key="1">
    <source>
        <dbReference type="EMBL" id="PCR89667.1"/>
    </source>
</evidence>
<organism evidence="1 2">
    <name type="scientific">Natrinema ejinorense</name>
    <dbReference type="NCBI Taxonomy" id="373386"/>
    <lineage>
        <taxon>Archaea</taxon>
        <taxon>Methanobacteriati</taxon>
        <taxon>Methanobacteriota</taxon>
        <taxon>Stenosarchaea group</taxon>
        <taxon>Halobacteria</taxon>
        <taxon>Halobacteriales</taxon>
        <taxon>Natrialbaceae</taxon>
        <taxon>Natrinema</taxon>
    </lineage>
</organism>
<dbReference type="AlphaFoldDB" id="A0A2A5QS48"/>
<gene>
    <name evidence="1" type="ORF">CP557_03415</name>
</gene>
<dbReference type="EMBL" id="NXNI01000001">
    <property type="protein sequence ID" value="PCR89667.1"/>
    <property type="molecule type" value="Genomic_DNA"/>
</dbReference>
<reference evidence="1 2" key="1">
    <citation type="submission" date="2017-09" db="EMBL/GenBank/DDBJ databases">
        <title>Genome sequences of Natrinema ejinorence JCM 13890T.</title>
        <authorList>
            <person name="Roh S.W."/>
            <person name="Kim Y.B."/>
            <person name="Kim J.Y."/>
        </authorList>
    </citation>
    <scope>NUCLEOTIDE SEQUENCE [LARGE SCALE GENOMIC DNA]</scope>
    <source>
        <strain evidence="1 2">JCM 13890</strain>
    </source>
</reference>
<dbReference type="Proteomes" id="UP000219689">
    <property type="component" value="Unassembled WGS sequence"/>
</dbReference>